<protein>
    <submittedName>
        <fullName evidence="1">Uncharacterized protein</fullName>
    </submittedName>
</protein>
<evidence type="ECO:0000313" key="2">
    <source>
        <dbReference type="Proteomes" id="UP000230729"/>
    </source>
</evidence>
<proteinExistence type="predicted"/>
<accession>A0A2G9ZND8</accession>
<dbReference type="AlphaFoldDB" id="A0A2G9ZND8"/>
<dbReference type="Proteomes" id="UP000230729">
    <property type="component" value="Unassembled WGS sequence"/>
</dbReference>
<gene>
    <name evidence="1" type="ORF">COX22_02240</name>
</gene>
<reference evidence="1 2" key="1">
    <citation type="submission" date="2017-09" db="EMBL/GenBank/DDBJ databases">
        <title>Depth-based differentiation of microbial function through sediment-hosted aquifers and enrichment of novel symbionts in the deep terrestrial subsurface.</title>
        <authorList>
            <person name="Probst A.J."/>
            <person name="Ladd B."/>
            <person name="Jarett J.K."/>
            <person name="Geller-Mcgrath D.E."/>
            <person name="Sieber C.M."/>
            <person name="Emerson J.B."/>
            <person name="Anantharaman K."/>
            <person name="Thomas B.C."/>
            <person name="Malmstrom R."/>
            <person name="Stieglmeier M."/>
            <person name="Klingl A."/>
            <person name="Woyke T."/>
            <person name="Ryan C.M."/>
            <person name="Banfield J.F."/>
        </authorList>
    </citation>
    <scope>NUCLEOTIDE SEQUENCE [LARGE SCALE GENOMIC DNA]</scope>
    <source>
        <strain evidence="1">CG23_combo_of_CG06-09_8_20_14_all_49_15</strain>
    </source>
</reference>
<name>A0A2G9ZND8_9BACT</name>
<comment type="caution">
    <text evidence="1">The sequence shown here is derived from an EMBL/GenBank/DDBJ whole genome shotgun (WGS) entry which is preliminary data.</text>
</comment>
<evidence type="ECO:0000313" key="1">
    <source>
        <dbReference type="EMBL" id="PIP33848.1"/>
    </source>
</evidence>
<organism evidence="1 2">
    <name type="scientific">Candidatus Falkowbacteria bacterium CG23_combo_of_CG06-09_8_20_14_all_49_15</name>
    <dbReference type="NCBI Taxonomy" id="1974572"/>
    <lineage>
        <taxon>Bacteria</taxon>
        <taxon>Candidatus Falkowiibacteriota</taxon>
    </lineage>
</organism>
<dbReference type="EMBL" id="PCSD01000046">
    <property type="protein sequence ID" value="PIP33848.1"/>
    <property type="molecule type" value="Genomic_DNA"/>
</dbReference>
<sequence length="179" mass="20493">MAERVDAAFSTVWFSDRWNKLSRADPVRFGQAAQMLYLAWCQVDIWVNDLRHSRWPEFTAADHSSFAQGVMFLLLKQEESVLARPETLLGLTQYQAEQERHSLSGSPDLFAVLLADGKKVGKDIRRLARNFSSLPRLQYNAAEDLKILETSIAQTARQLEFPINPRLISEEGIWVWDLG</sequence>